<dbReference type="Gene3D" id="1.10.10.10">
    <property type="entry name" value="Winged helix-like DNA-binding domain superfamily/Winged helix DNA-binding domain"/>
    <property type="match status" value="1"/>
</dbReference>
<dbReference type="InterPro" id="IPR036390">
    <property type="entry name" value="WH_DNA-bd_sf"/>
</dbReference>
<dbReference type="GO" id="GO:0046686">
    <property type="term" value="P:response to cadmium ion"/>
    <property type="evidence" value="ECO:0007669"/>
    <property type="project" value="TreeGrafter"/>
</dbReference>
<evidence type="ECO:0000313" key="3">
    <source>
        <dbReference type="EMBL" id="MEO9385638.1"/>
    </source>
</evidence>
<dbReference type="GO" id="GO:0010288">
    <property type="term" value="P:response to lead ion"/>
    <property type="evidence" value="ECO:0007669"/>
    <property type="project" value="TreeGrafter"/>
</dbReference>
<dbReference type="PANTHER" id="PTHR39168">
    <property type="entry name" value="TRANSCRIPTIONAL REGULATOR-RELATED"/>
    <property type="match status" value="1"/>
</dbReference>
<dbReference type="OrthoDB" id="9797716at2"/>
<evidence type="ECO:0000313" key="4">
    <source>
        <dbReference type="Proteomes" id="UP000252038"/>
    </source>
</evidence>
<dbReference type="EMBL" id="CP029554">
    <property type="protein sequence ID" value="AXE35060.1"/>
    <property type="molecule type" value="Genomic_DNA"/>
</dbReference>
<dbReference type="PROSITE" id="PS50987">
    <property type="entry name" value="HTH_ARSR_2"/>
    <property type="match status" value="1"/>
</dbReference>
<dbReference type="InterPro" id="IPR036388">
    <property type="entry name" value="WH-like_DNA-bd_sf"/>
</dbReference>
<dbReference type="PRINTS" id="PR00778">
    <property type="entry name" value="HTHARSR"/>
</dbReference>
<dbReference type="PANTHER" id="PTHR39168:SF1">
    <property type="entry name" value="TRANSCRIPTIONAL REGULATORY PROTEIN"/>
    <property type="match status" value="1"/>
</dbReference>
<dbReference type="AlphaFoldDB" id="A0A344UIG2"/>
<dbReference type="GO" id="GO:0097063">
    <property type="term" value="F:cadmium ion sensor activity"/>
    <property type="evidence" value="ECO:0007669"/>
    <property type="project" value="TreeGrafter"/>
</dbReference>
<evidence type="ECO:0000259" key="1">
    <source>
        <dbReference type="PROSITE" id="PS50987"/>
    </source>
</evidence>
<dbReference type="InterPro" id="IPR052543">
    <property type="entry name" value="HTH_Metal-responsive_Reg"/>
</dbReference>
<reference evidence="2 4" key="1">
    <citation type="submission" date="2018-05" db="EMBL/GenBank/DDBJ databases">
        <title>Genome sequencing, assembly and analysis of the novel insecticidal bacterium, Chromobacterium phragmitis.</title>
        <authorList>
            <person name="Sparks M.E."/>
            <person name="Blackburn M.B."/>
            <person name="Gundersen-Rindal D.E."/>
        </authorList>
    </citation>
    <scope>NUCLEOTIDE SEQUENCE [LARGE SCALE GENOMIC DNA]</scope>
    <source>
        <strain evidence="2">IIBBL 274-1</strain>
    </source>
</reference>
<reference evidence="3 5" key="2">
    <citation type="submission" date="2024-05" db="EMBL/GenBank/DDBJ databases">
        <authorList>
            <person name="De Oliveira J.P."/>
            <person name="Noriler S.A."/>
            <person name="De Oliveira A.G."/>
            <person name="Sipoli D.S."/>
        </authorList>
    </citation>
    <scope>NUCLEOTIDE SEQUENCE [LARGE SCALE GENOMIC DNA]</scope>
    <source>
        <strain evidence="3 5">LABIM192</strain>
    </source>
</reference>
<dbReference type="InterPro" id="IPR001845">
    <property type="entry name" value="HTH_ArsR_DNA-bd_dom"/>
</dbReference>
<dbReference type="EMBL" id="JBDXMI010000001">
    <property type="protein sequence ID" value="MEO9385638.1"/>
    <property type="molecule type" value="Genomic_DNA"/>
</dbReference>
<dbReference type="RefSeq" id="WP_114060819.1">
    <property type="nucleotide sequence ID" value="NZ_CP029495.1"/>
</dbReference>
<dbReference type="Proteomes" id="UP000252038">
    <property type="component" value="Chromosome"/>
</dbReference>
<dbReference type="GO" id="GO:0003677">
    <property type="term" value="F:DNA binding"/>
    <property type="evidence" value="ECO:0007669"/>
    <property type="project" value="TreeGrafter"/>
</dbReference>
<dbReference type="Proteomes" id="UP001462502">
    <property type="component" value="Unassembled WGS sequence"/>
</dbReference>
<accession>A0A344UIG2</accession>
<dbReference type="CDD" id="cd00090">
    <property type="entry name" value="HTH_ARSR"/>
    <property type="match status" value="1"/>
</dbReference>
<keyword evidence="5" id="KW-1185">Reference proteome</keyword>
<protein>
    <submittedName>
        <fullName evidence="2 3">Transcriptional regulator</fullName>
    </submittedName>
</protein>
<evidence type="ECO:0000313" key="2">
    <source>
        <dbReference type="EMBL" id="AXE35060.1"/>
    </source>
</evidence>
<name>A0A344UIG2_9NEIS</name>
<sequence length="237" mass="25997">MIHNADLPDISRLASLLADPGRARMLLMLLDGGSYPASELARHAGLSAQAASNHLAKLLQGGALKVEQHGRHRYYLLANAAIAQALEALSAAAHGHDLERPRAASPVSPPLRLARTCYDHLAGRLGIAIADAMQAGNLLLLNEERQFEMTARGRDWFAATLNIVEPQGGRRPQARACLDWSERRPHLAGGYGAALCREFLARNWVERRLDSRALRVTPAGLAFLREQWNIRTEALIE</sequence>
<dbReference type="SMART" id="SM00418">
    <property type="entry name" value="HTH_ARSR"/>
    <property type="match status" value="1"/>
</dbReference>
<gene>
    <name evidence="3" type="ORF">ABI908_16175</name>
    <name evidence="2" type="ORF">DK843_12585</name>
</gene>
<dbReference type="GO" id="GO:0032791">
    <property type="term" value="F:lead ion binding"/>
    <property type="evidence" value="ECO:0007669"/>
    <property type="project" value="TreeGrafter"/>
</dbReference>
<dbReference type="KEGG" id="chrb:DK843_12585"/>
<dbReference type="SUPFAM" id="SSF46785">
    <property type="entry name" value="Winged helix' DNA-binding domain"/>
    <property type="match status" value="1"/>
</dbReference>
<proteinExistence type="predicted"/>
<feature type="domain" description="HTH arsR-type" evidence="1">
    <location>
        <begin position="2"/>
        <end position="97"/>
    </location>
</feature>
<organism evidence="2 4">
    <name type="scientific">Chromobacterium phragmitis</name>
    <dbReference type="NCBI Taxonomy" id="2202141"/>
    <lineage>
        <taxon>Bacteria</taxon>
        <taxon>Pseudomonadati</taxon>
        <taxon>Pseudomonadota</taxon>
        <taxon>Betaproteobacteria</taxon>
        <taxon>Neisseriales</taxon>
        <taxon>Chromobacteriaceae</taxon>
        <taxon>Chromobacterium</taxon>
    </lineage>
</organism>
<evidence type="ECO:0000313" key="5">
    <source>
        <dbReference type="Proteomes" id="UP001462502"/>
    </source>
</evidence>
<dbReference type="KEGG" id="chri:DK842_07020"/>
<dbReference type="Pfam" id="PF12840">
    <property type="entry name" value="HTH_20"/>
    <property type="match status" value="1"/>
</dbReference>
<dbReference type="InterPro" id="IPR011991">
    <property type="entry name" value="ArsR-like_HTH"/>
</dbReference>
<dbReference type="GO" id="GO:0003700">
    <property type="term" value="F:DNA-binding transcription factor activity"/>
    <property type="evidence" value="ECO:0007669"/>
    <property type="project" value="InterPro"/>
</dbReference>